<evidence type="ECO:0000256" key="1">
    <source>
        <dbReference type="SAM" id="SignalP"/>
    </source>
</evidence>
<dbReference type="EC" id="2.4.-.-" evidence="3"/>
<feature type="signal peptide" evidence="1">
    <location>
        <begin position="1"/>
        <end position="19"/>
    </location>
</feature>
<accession>A0ABY6P4R1</accession>
<dbReference type="InterPro" id="IPR023346">
    <property type="entry name" value="Lysozyme-like_dom_sf"/>
</dbReference>
<evidence type="ECO:0000313" key="3">
    <source>
        <dbReference type="EMBL" id="UZJ26662.1"/>
    </source>
</evidence>
<dbReference type="PANTHER" id="PTHR30163:SF8">
    <property type="entry name" value="LYTIC MUREIN TRANSGLYCOSYLASE"/>
    <property type="match status" value="1"/>
</dbReference>
<dbReference type="PANTHER" id="PTHR30163">
    <property type="entry name" value="MEMBRANE-BOUND LYTIC MUREIN TRANSGLYCOSYLASE B"/>
    <property type="match status" value="1"/>
</dbReference>
<name>A0ABY6P4R1_9NOCA</name>
<feature type="domain" description="Transglycosylase SLT" evidence="2">
    <location>
        <begin position="143"/>
        <end position="187"/>
    </location>
</feature>
<evidence type="ECO:0000259" key="2">
    <source>
        <dbReference type="Pfam" id="PF13406"/>
    </source>
</evidence>
<dbReference type="Pfam" id="PF13406">
    <property type="entry name" value="SLT_2"/>
    <property type="match status" value="1"/>
</dbReference>
<keyword evidence="3" id="KW-0808">Transferase</keyword>
<proteinExistence type="predicted"/>
<keyword evidence="1" id="KW-0732">Signal</keyword>
<dbReference type="EMBL" id="CP110615">
    <property type="protein sequence ID" value="UZJ26662.1"/>
    <property type="molecule type" value="Genomic_DNA"/>
</dbReference>
<organism evidence="3 4">
    <name type="scientific">Rhodococcus antarcticus</name>
    <dbReference type="NCBI Taxonomy" id="2987751"/>
    <lineage>
        <taxon>Bacteria</taxon>
        <taxon>Bacillati</taxon>
        <taxon>Actinomycetota</taxon>
        <taxon>Actinomycetes</taxon>
        <taxon>Mycobacteriales</taxon>
        <taxon>Nocardiaceae</taxon>
        <taxon>Rhodococcus</taxon>
    </lineage>
</organism>
<dbReference type="GO" id="GO:0016757">
    <property type="term" value="F:glycosyltransferase activity"/>
    <property type="evidence" value="ECO:0007669"/>
    <property type="project" value="UniProtKB-KW"/>
</dbReference>
<dbReference type="InterPro" id="IPR043426">
    <property type="entry name" value="MltB-like"/>
</dbReference>
<sequence>MVSACALPAVVPAVPPAVAPPATGAALPALDLDAPGRGADQLAAWARDRAAVLDVPASALEAYGWAAASVARSAPGCGIGWTTLAGIGSVETGHGRFGGSRLDRDNRAQPPIRGAALDGRPGVAEIRDTDGGALDGDTTFDRAMGPMQFIPGTWEQWGVDADGDGVADPDDLDDAALAAARYLCASGGDLTAAGGWNRAVLTYNRSSSYVREVLERSASYAAGRSA</sequence>
<dbReference type="Gene3D" id="1.10.530.10">
    <property type="match status" value="1"/>
</dbReference>
<feature type="chain" id="PRO_5045583347" evidence="1">
    <location>
        <begin position="20"/>
        <end position="226"/>
    </location>
</feature>
<protein>
    <submittedName>
        <fullName evidence="3">Lytic murein transglycosylase</fullName>
        <ecNumber evidence="3">2.4.-.-</ecNumber>
    </submittedName>
</protein>
<gene>
    <name evidence="3" type="ORF">RHODO2019_12945</name>
</gene>
<dbReference type="InterPro" id="IPR031304">
    <property type="entry name" value="SLT_2"/>
</dbReference>
<reference evidence="3" key="1">
    <citation type="submission" date="2022-10" db="EMBL/GenBank/DDBJ databases">
        <title>Rhodococcus sp.75.</title>
        <authorList>
            <person name="Sun M."/>
        </authorList>
    </citation>
    <scope>NUCLEOTIDE SEQUENCE</scope>
    <source>
        <strain evidence="3">75</strain>
    </source>
</reference>
<dbReference type="SUPFAM" id="SSF53955">
    <property type="entry name" value="Lysozyme-like"/>
    <property type="match status" value="1"/>
</dbReference>
<keyword evidence="4" id="KW-1185">Reference proteome</keyword>
<evidence type="ECO:0000313" key="4">
    <source>
        <dbReference type="Proteomes" id="UP001164965"/>
    </source>
</evidence>
<keyword evidence="3" id="KW-0328">Glycosyltransferase</keyword>
<dbReference type="Proteomes" id="UP001164965">
    <property type="component" value="Chromosome"/>
</dbReference>